<dbReference type="AlphaFoldDB" id="A0A6B8RRC0"/>
<evidence type="ECO:0000256" key="1">
    <source>
        <dbReference type="SAM" id="SignalP"/>
    </source>
</evidence>
<evidence type="ECO:0000313" key="2">
    <source>
        <dbReference type="EMBL" id="QGQ97936.1"/>
    </source>
</evidence>
<evidence type="ECO:0000313" key="3">
    <source>
        <dbReference type="Proteomes" id="UP000426246"/>
    </source>
</evidence>
<evidence type="ECO:0008006" key="4">
    <source>
        <dbReference type="Google" id="ProtNLM"/>
    </source>
</evidence>
<feature type="chain" id="PRO_5025362955" description="Copper amine oxidase-like N-terminal domain-containing protein" evidence="1">
    <location>
        <begin position="23"/>
        <end position="185"/>
    </location>
</feature>
<dbReference type="EMBL" id="CP034235">
    <property type="protein sequence ID" value="QGQ97936.1"/>
    <property type="molecule type" value="Genomic_DNA"/>
</dbReference>
<feature type="signal peptide" evidence="1">
    <location>
        <begin position="1"/>
        <end position="22"/>
    </location>
</feature>
<protein>
    <recommendedName>
        <fullName evidence="4">Copper amine oxidase-like N-terminal domain-containing protein</fullName>
    </recommendedName>
</protein>
<proteinExistence type="predicted"/>
<dbReference type="Proteomes" id="UP000426246">
    <property type="component" value="Chromosome"/>
</dbReference>
<reference evidence="3" key="1">
    <citation type="submission" date="2018-11" db="EMBL/GenBank/DDBJ databases">
        <title>Complete genome sequence of Paenibacillus sp. ML311-T8.</title>
        <authorList>
            <person name="Nam Y.-D."/>
            <person name="Kang J."/>
            <person name="Chung W.-H."/>
            <person name="Park Y.S."/>
        </authorList>
    </citation>
    <scope>NUCLEOTIDE SEQUENCE [LARGE SCALE GENOMIC DNA]</scope>
    <source>
        <strain evidence="3">ML311-T8</strain>
    </source>
</reference>
<accession>A0A6B8RRC0</accession>
<dbReference type="KEGG" id="ppsc:EHS13_25125"/>
<keyword evidence="3" id="KW-1185">Reference proteome</keyword>
<gene>
    <name evidence="2" type="ORF">EHS13_25125</name>
</gene>
<dbReference type="RefSeq" id="WP_155703031.1">
    <property type="nucleotide sequence ID" value="NZ_CP034235.1"/>
</dbReference>
<organism evidence="2 3">
    <name type="scientific">Paenibacillus psychroresistens</name>
    <dbReference type="NCBI Taxonomy" id="1778678"/>
    <lineage>
        <taxon>Bacteria</taxon>
        <taxon>Bacillati</taxon>
        <taxon>Bacillota</taxon>
        <taxon>Bacilli</taxon>
        <taxon>Bacillales</taxon>
        <taxon>Paenibacillaceae</taxon>
        <taxon>Paenibacillus</taxon>
    </lineage>
</organism>
<name>A0A6B8RRC0_9BACL</name>
<sequence>MKKVLALIIIFLLINGNQQVFAEGNAEGLNEVFSFSWSEQIATINGDEDNPSSSFICAYVNDEILYIPVLLLKNKLYVSTSILLQILPEDINIINKQDASNRTLQFSRKGNIVLAERYGNLVNNGVINSNVPYGMIVVVVSGTSDDFVPIREILEPLNFDVQYSESYGSKMVSVNMKVDKTKDEK</sequence>
<keyword evidence="1" id="KW-0732">Signal</keyword>